<dbReference type="GO" id="GO:0003677">
    <property type="term" value="F:DNA binding"/>
    <property type="evidence" value="ECO:0007669"/>
    <property type="project" value="UniProtKB-KW"/>
</dbReference>
<dbReference type="PROSITE" id="PS50937">
    <property type="entry name" value="HTH_MERR_2"/>
    <property type="match status" value="1"/>
</dbReference>
<dbReference type="EMBL" id="CP158268">
    <property type="protein sequence ID" value="XDJ85895.1"/>
    <property type="molecule type" value="Genomic_DNA"/>
</dbReference>
<sequence>MKIGELARAARCSTETVRFYEKAGLLPEPARSGGNYRQYGPAHLERLRFIRNCRGLDMAHDEIRALLGMIDHPARDCGAINHLLDEHIEHVGVRLRELRDLQRQLVGLREQCRTEQAVDACGIVQGLARMETAEGPARNTHLG</sequence>
<reference evidence="3" key="3">
    <citation type="submission" date="2023-12" db="EMBL/GenBank/DDBJ databases">
        <authorList>
            <person name="Sun Q."/>
            <person name="Inoue M."/>
        </authorList>
    </citation>
    <scope>NUCLEOTIDE SEQUENCE</scope>
    <source>
        <strain evidence="3">JCM 15515</strain>
    </source>
</reference>
<dbReference type="GeneID" id="93067593"/>
<dbReference type="Pfam" id="PF13411">
    <property type="entry name" value="MerR_1"/>
    <property type="match status" value="1"/>
</dbReference>
<dbReference type="AlphaFoldDB" id="A0AB39ET17"/>
<dbReference type="EMBL" id="CP158260">
    <property type="protein sequence ID" value="XDJ63451.1"/>
    <property type="molecule type" value="Genomic_DNA"/>
</dbReference>
<proteinExistence type="predicted"/>
<dbReference type="Proteomes" id="UP001500573">
    <property type="component" value="Unassembled WGS sequence"/>
</dbReference>
<dbReference type="InterPro" id="IPR011791">
    <property type="entry name" value="CadR-PbrR"/>
</dbReference>
<dbReference type="EMBL" id="CP158259">
    <property type="protein sequence ID" value="XDJ61929.1"/>
    <property type="molecule type" value="Genomic_DNA"/>
</dbReference>
<dbReference type="EMBL" id="CP158266">
    <property type="protein sequence ID" value="XDJ82519.1"/>
    <property type="molecule type" value="Genomic_DNA"/>
</dbReference>
<dbReference type="PRINTS" id="PR00040">
    <property type="entry name" value="HTHMERR"/>
</dbReference>
<evidence type="ECO:0000313" key="3">
    <source>
        <dbReference type="EMBL" id="GAA0777043.1"/>
    </source>
</evidence>
<dbReference type="EMBL" id="CP158262">
    <property type="protein sequence ID" value="XDJ68895.1"/>
    <property type="molecule type" value="Genomic_DNA"/>
</dbReference>
<evidence type="ECO:0000313" key="14">
    <source>
        <dbReference type="EMBL" id="XDJ78914.1"/>
    </source>
</evidence>
<organism evidence="12">
    <name type="scientific">Castellaniella ginsengisoli</name>
    <dbReference type="NCBI Taxonomy" id="546114"/>
    <lineage>
        <taxon>Bacteria</taxon>
        <taxon>Pseudomonadati</taxon>
        <taxon>Pseudomonadota</taxon>
        <taxon>Betaproteobacteria</taxon>
        <taxon>Burkholderiales</taxon>
        <taxon>Alcaligenaceae</taxon>
        <taxon>Castellaniella</taxon>
    </lineage>
</organism>
<evidence type="ECO:0000313" key="6">
    <source>
        <dbReference type="EMBL" id="XDJ46854.1"/>
    </source>
</evidence>
<dbReference type="PROSITE" id="PS00552">
    <property type="entry name" value="HTH_MERR_1"/>
    <property type="match status" value="1"/>
</dbReference>
<evidence type="ECO:0000259" key="2">
    <source>
        <dbReference type="PROSITE" id="PS50937"/>
    </source>
</evidence>
<dbReference type="Gene3D" id="1.10.1660.10">
    <property type="match status" value="1"/>
</dbReference>
<evidence type="ECO:0000313" key="7">
    <source>
        <dbReference type="EMBL" id="XDJ49815.1"/>
    </source>
</evidence>
<evidence type="ECO:0000313" key="15">
    <source>
        <dbReference type="EMBL" id="XDJ82519.1"/>
    </source>
</evidence>
<evidence type="ECO:0000313" key="8">
    <source>
        <dbReference type="EMBL" id="XDJ54633.1"/>
    </source>
</evidence>
<keyword evidence="17" id="KW-1185">Reference proteome</keyword>
<evidence type="ECO:0000256" key="1">
    <source>
        <dbReference type="ARBA" id="ARBA00023125"/>
    </source>
</evidence>
<dbReference type="EMBL" id="CP158255">
    <property type="protein sequence ID" value="XDJ49815.1"/>
    <property type="molecule type" value="Genomic_DNA"/>
</dbReference>
<dbReference type="GO" id="GO:0003700">
    <property type="term" value="F:DNA-binding transcription factor activity"/>
    <property type="evidence" value="ECO:0007669"/>
    <property type="project" value="InterPro"/>
</dbReference>
<evidence type="ECO:0000313" key="4">
    <source>
        <dbReference type="EMBL" id="XDJ41686.1"/>
    </source>
</evidence>
<dbReference type="SUPFAM" id="SSF46955">
    <property type="entry name" value="Putative DNA-binding domain"/>
    <property type="match status" value="1"/>
</dbReference>
<dbReference type="EMBL" id="CP158252">
    <property type="protein sequence ID" value="XDJ41686.1"/>
    <property type="molecule type" value="Genomic_DNA"/>
</dbReference>
<evidence type="ECO:0000313" key="11">
    <source>
        <dbReference type="EMBL" id="XDJ66579.1"/>
    </source>
</evidence>
<dbReference type="EMBL" id="CP158254">
    <property type="protein sequence ID" value="XDJ46854.1"/>
    <property type="molecule type" value="Genomic_DNA"/>
</dbReference>
<dbReference type="InterPro" id="IPR009061">
    <property type="entry name" value="DNA-bd_dom_put_sf"/>
</dbReference>
<dbReference type="PANTHER" id="PTHR30204:SF92">
    <property type="entry name" value="HTH-TYPE TRANSCRIPTIONAL REGULATOR ZNTR"/>
    <property type="match status" value="1"/>
</dbReference>
<protein>
    <submittedName>
        <fullName evidence="12">Cd(II)/Pb(II)-responsive transcriptional regulator</fullName>
    </submittedName>
</protein>
<dbReference type="NCBIfam" id="TIGR02047">
    <property type="entry name" value="CadR-PbrR"/>
    <property type="match status" value="1"/>
</dbReference>
<evidence type="ECO:0000313" key="10">
    <source>
        <dbReference type="EMBL" id="XDJ63451.1"/>
    </source>
</evidence>
<dbReference type="EMBL" id="CP158267">
    <property type="protein sequence ID" value="XDJ78914.1"/>
    <property type="molecule type" value="Genomic_DNA"/>
</dbReference>
<dbReference type="EMBL" id="CP158261">
    <property type="protein sequence ID" value="XDJ66579.1"/>
    <property type="molecule type" value="Genomic_DNA"/>
</dbReference>
<dbReference type="RefSeq" id="WP_343836423.1">
    <property type="nucleotide sequence ID" value="NZ_BAAAEX010000008.1"/>
</dbReference>
<evidence type="ECO:0000313" key="9">
    <source>
        <dbReference type="EMBL" id="XDJ61929.1"/>
    </source>
</evidence>
<dbReference type="EMBL" id="CP158257">
    <property type="protein sequence ID" value="XDJ54633.1"/>
    <property type="molecule type" value="Genomic_DNA"/>
</dbReference>
<reference evidence="17" key="2">
    <citation type="journal article" date="2019" name="Int. J. Syst. Evol. Microbiol.">
        <title>The Global Catalogue of Microorganisms (GCM) 10K type strain sequencing project: providing services to taxonomists for standard genome sequencing and annotation.</title>
        <authorList>
            <consortium name="The Broad Institute Genomics Platform"/>
            <consortium name="The Broad Institute Genome Sequencing Center for Infectious Disease"/>
            <person name="Wu L."/>
            <person name="Ma J."/>
        </authorList>
    </citation>
    <scope>NUCLEOTIDE SEQUENCE [LARGE SCALE GENOMIC DNA]</scope>
    <source>
        <strain evidence="17">JCM 15515</strain>
    </source>
</reference>
<evidence type="ECO:0000313" key="13">
    <source>
        <dbReference type="EMBL" id="XDJ74693.1"/>
    </source>
</evidence>
<evidence type="ECO:0000313" key="12">
    <source>
        <dbReference type="EMBL" id="XDJ68895.1"/>
    </source>
</evidence>
<feature type="domain" description="HTH merR-type" evidence="2">
    <location>
        <begin position="1"/>
        <end position="69"/>
    </location>
</feature>
<name>A0AB39ET17_9BURK</name>
<accession>A0AB39ET17</accession>
<dbReference type="InterPro" id="IPR000551">
    <property type="entry name" value="MerR-type_HTH_dom"/>
</dbReference>
<evidence type="ECO:0000313" key="5">
    <source>
        <dbReference type="EMBL" id="XDJ43580.1"/>
    </source>
</evidence>
<dbReference type="CDD" id="cd04784">
    <property type="entry name" value="HTH_CadR-PbrR"/>
    <property type="match status" value="1"/>
</dbReference>
<reference evidence="12" key="4">
    <citation type="submission" date="2024-05" db="EMBL/GenBank/DDBJ databases">
        <authorList>
            <person name="Luo Y.-C."/>
            <person name="Nicholds J."/>
            <person name="Mortimer T."/>
            <person name="Maboni G."/>
        </authorList>
    </citation>
    <scope>NUCLEOTIDE SEQUENCE</scope>
    <source>
        <strain evidence="16">140124</strain>
        <strain evidence="14">141555</strain>
        <strain evidence="15">143751</strain>
        <strain evidence="13">143811</strain>
        <strain evidence="12">144863</strain>
        <strain evidence="11">145849</strain>
        <strain evidence="10">145850</strain>
        <strain evidence="9">145852</strain>
        <strain evidence="8">150221</strain>
        <strain evidence="7">151108</strain>
        <strain evidence="6">151836</strain>
        <strain evidence="5">153271</strain>
        <strain evidence="4">153920</strain>
    </source>
</reference>
<dbReference type="EMBL" id="BAAAEX010000008">
    <property type="protein sequence ID" value="GAA0777043.1"/>
    <property type="molecule type" value="Genomic_DNA"/>
</dbReference>
<reference evidence="3" key="1">
    <citation type="journal article" date="2014" name="Int. J. Syst. Evol. Microbiol.">
        <title>Complete genome of a new Firmicutes species belonging to the dominant human colonic microbiota ('Ruminococcus bicirculans') reveals two chromosomes and a selective capacity to utilize plant glucans.</title>
        <authorList>
            <consortium name="NISC Comparative Sequencing Program"/>
            <person name="Wegmann U."/>
            <person name="Louis P."/>
            <person name="Goesmann A."/>
            <person name="Henrissat B."/>
            <person name="Duncan S.H."/>
            <person name="Flint H.J."/>
        </authorList>
    </citation>
    <scope>NUCLEOTIDE SEQUENCE</scope>
    <source>
        <strain evidence="3">JCM 15515</strain>
    </source>
</reference>
<dbReference type="InterPro" id="IPR047057">
    <property type="entry name" value="MerR_fam"/>
</dbReference>
<gene>
    <name evidence="12" type="primary">cadR</name>
    <name evidence="11" type="ORF">ABRY91_00560</name>
    <name evidence="9" type="ORF">ABRY92_04830</name>
    <name evidence="12" type="ORF">ABRY94_12570</name>
    <name evidence="15" type="ORF">ABRY96_12750</name>
    <name evidence="13" type="ORF">ABRY97_00560</name>
    <name evidence="4" type="ORF">ABRY99_12240</name>
    <name evidence="8" type="ORF">ABRZ00_08625</name>
    <name evidence="5" type="ORF">ABRZ02_07740</name>
    <name evidence="10" type="ORF">ABRZ03_12155</name>
    <name evidence="6" type="ORF">ABRZ04_11070</name>
    <name evidence="14" type="ORF">ABRZ07_08215</name>
    <name evidence="16" type="ORF">ABRZ08_03375</name>
    <name evidence="7" type="ORF">ABRZ09_11345</name>
    <name evidence="3" type="ORF">GCM10009108_12080</name>
</gene>
<dbReference type="EMBL" id="CP158253">
    <property type="protein sequence ID" value="XDJ43580.1"/>
    <property type="molecule type" value="Genomic_DNA"/>
</dbReference>
<evidence type="ECO:0000313" key="17">
    <source>
        <dbReference type="Proteomes" id="UP001500573"/>
    </source>
</evidence>
<evidence type="ECO:0000313" key="16">
    <source>
        <dbReference type="EMBL" id="XDJ85895.1"/>
    </source>
</evidence>
<dbReference type="KEGG" id="cgin:ABRZ00_08625"/>
<dbReference type="EMBL" id="CP158264">
    <property type="protein sequence ID" value="XDJ74693.1"/>
    <property type="molecule type" value="Genomic_DNA"/>
</dbReference>
<dbReference type="SMART" id="SM00422">
    <property type="entry name" value="HTH_MERR"/>
    <property type="match status" value="1"/>
</dbReference>
<dbReference type="GO" id="GO:0046872">
    <property type="term" value="F:metal ion binding"/>
    <property type="evidence" value="ECO:0007669"/>
    <property type="project" value="InterPro"/>
</dbReference>
<dbReference type="PANTHER" id="PTHR30204">
    <property type="entry name" value="REDOX-CYCLING DRUG-SENSING TRANSCRIPTIONAL ACTIVATOR SOXR"/>
    <property type="match status" value="1"/>
</dbReference>
<dbReference type="GO" id="GO:0045893">
    <property type="term" value="P:positive regulation of DNA-templated transcription"/>
    <property type="evidence" value="ECO:0007669"/>
    <property type="project" value="InterPro"/>
</dbReference>
<keyword evidence="1" id="KW-0238">DNA-binding</keyword>